<accession>A0ABP9QAF0</accession>
<evidence type="ECO:0000256" key="6">
    <source>
        <dbReference type="SAM" id="Phobius"/>
    </source>
</evidence>
<dbReference type="RefSeq" id="WP_185060245.1">
    <property type="nucleotide sequence ID" value="NZ_BAABJP010000018.1"/>
</dbReference>
<comment type="caution">
    <text evidence="7">The sequence shown here is derived from an EMBL/GenBank/DDBJ whole genome shotgun (WGS) entry which is preliminary data.</text>
</comment>
<evidence type="ECO:0000313" key="7">
    <source>
        <dbReference type="EMBL" id="GAA5159294.1"/>
    </source>
</evidence>
<feature type="transmembrane region" description="Helical" evidence="6">
    <location>
        <begin position="178"/>
        <end position="200"/>
    </location>
</feature>
<feature type="transmembrane region" description="Helical" evidence="6">
    <location>
        <begin position="69"/>
        <end position="89"/>
    </location>
</feature>
<dbReference type="EMBL" id="BAABJP010000018">
    <property type="protein sequence ID" value="GAA5159294.1"/>
    <property type="molecule type" value="Genomic_DNA"/>
</dbReference>
<evidence type="ECO:0000256" key="2">
    <source>
        <dbReference type="ARBA" id="ARBA00022475"/>
    </source>
</evidence>
<dbReference type="PANTHER" id="PTHR30086:SF20">
    <property type="entry name" value="ARGININE EXPORTER PROTEIN ARGO-RELATED"/>
    <property type="match status" value="1"/>
</dbReference>
<keyword evidence="3 6" id="KW-0812">Transmembrane</keyword>
<keyword evidence="5 6" id="KW-0472">Membrane</keyword>
<dbReference type="Proteomes" id="UP001428817">
    <property type="component" value="Unassembled WGS sequence"/>
</dbReference>
<dbReference type="InterPro" id="IPR001123">
    <property type="entry name" value="LeuE-type"/>
</dbReference>
<keyword evidence="4 6" id="KW-1133">Transmembrane helix</keyword>
<evidence type="ECO:0000256" key="3">
    <source>
        <dbReference type="ARBA" id="ARBA00022692"/>
    </source>
</evidence>
<organism evidence="7 8">
    <name type="scientific">Pseudonocardia eucalypti</name>
    <dbReference type="NCBI Taxonomy" id="648755"/>
    <lineage>
        <taxon>Bacteria</taxon>
        <taxon>Bacillati</taxon>
        <taxon>Actinomycetota</taxon>
        <taxon>Actinomycetes</taxon>
        <taxon>Pseudonocardiales</taxon>
        <taxon>Pseudonocardiaceae</taxon>
        <taxon>Pseudonocardia</taxon>
    </lineage>
</organism>
<name>A0ABP9QAF0_9PSEU</name>
<sequence>MPASAFFGFWAVAALLIVVPGPDWAFAIGAGLRGHVVPAAAGIVLGYLAMTAAVAAGIGALVVTTPAALTVLSVLGGGYLVWLGVGGLLRPASLPGAAEPTVRGPLSVIARGVGVSGLNPKGLLIFLATLPQFTDPASSWPIPGQLAALGLLFSLTCAVVYLLVGASARRIRRARPGAVALISRISATCMLLLGVGLLAAL</sequence>
<evidence type="ECO:0000256" key="1">
    <source>
        <dbReference type="ARBA" id="ARBA00004651"/>
    </source>
</evidence>
<gene>
    <name evidence="7" type="ORF">GCM10023321_40240</name>
</gene>
<dbReference type="PANTHER" id="PTHR30086">
    <property type="entry name" value="ARGININE EXPORTER PROTEIN ARGO"/>
    <property type="match status" value="1"/>
</dbReference>
<evidence type="ECO:0000256" key="5">
    <source>
        <dbReference type="ARBA" id="ARBA00023136"/>
    </source>
</evidence>
<feature type="transmembrane region" description="Helical" evidence="6">
    <location>
        <begin position="37"/>
        <end position="62"/>
    </location>
</feature>
<reference evidence="8" key="1">
    <citation type="journal article" date="2019" name="Int. J. Syst. Evol. Microbiol.">
        <title>The Global Catalogue of Microorganisms (GCM) 10K type strain sequencing project: providing services to taxonomists for standard genome sequencing and annotation.</title>
        <authorList>
            <consortium name="The Broad Institute Genomics Platform"/>
            <consortium name="The Broad Institute Genome Sequencing Center for Infectious Disease"/>
            <person name="Wu L."/>
            <person name="Ma J."/>
        </authorList>
    </citation>
    <scope>NUCLEOTIDE SEQUENCE [LARGE SCALE GENOMIC DNA]</scope>
    <source>
        <strain evidence="8">JCM 18303</strain>
    </source>
</reference>
<protein>
    <submittedName>
        <fullName evidence="7">LysE family translocator</fullName>
    </submittedName>
</protein>
<proteinExistence type="predicted"/>
<feature type="transmembrane region" description="Helical" evidence="6">
    <location>
        <begin position="146"/>
        <end position="166"/>
    </location>
</feature>
<comment type="subcellular location">
    <subcellularLocation>
        <location evidence="1">Cell membrane</location>
        <topology evidence="1">Multi-pass membrane protein</topology>
    </subcellularLocation>
</comment>
<evidence type="ECO:0000256" key="4">
    <source>
        <dbReference type="ARBA" id="ARBA00022989"/>
    </source>
</evidence>
<dbReference type="Pfam" id="PF01810">
    <property type="entry name" value="LysE"/>
    <property type="match status" value="1"/>
</dbReference>
<keyword evidence="8" id="KW-1185">Reference proteome</keyword>
<evidence type="ECO:0000313" key="8">
    <source>
        <dbReference type="Proteomes" id="UP001428817"/>
    </source>
</evidence>
<keyword evidence="2" id="KW-1003">Cell membrane</keyword>